<dbReference type="CDD" id="cd14825">
    <property type="entry name" value="TRAPPC2_sedlin"/>
    <property type="match status" value="1"/>
</dbReference>
<protein>
    <recommendedName>
        <fullName evidence="4">Trafficking protein particle complex subunit</fullName>
    </recommendedName>
</protein>
<dbReference type="OrthoDB" id="10252102at2759"/>
<evidence type="ECO:0000313" key="3">
    <source>
        <dbReference type="Proteomes" id="UP000006310"/>
    </source>
</evidence>
<dbReference type="eggNOG" id="KOG3487">
    <property type="taxonomic scope" value="Eukaryota"/>
</dbReference>
<dbReference type="GO" id="GO:1990072">
    <property type="term" value="C:TRAPPIII protein complex"/>
    <property type="evidence" value="ECO:0007669"/>
    <property type="project" value="EnsemblFungi"/>
</dbReference>
<dbReference type="GO" id="GO:0065003">
    <property type="term" value="P:protein-containing complex assembly"/>
    <property type="evidence" value="ECO:0007669"/>
    <property type="project" value="EnsemblFungi"/>
</dbReference>
<dbReference type="RefSeq" id="XP_022466975.1">
    <property type="nucleotide sequence ID" value="XM_022610705.1"/>
</dbReference>
<dbReference type="GO" id="GO:1990070">
    <property type="term" value="C:TRAPPI protein complex"/>
    <property type="evidence" value="ECO:0007669"/>
    <property type="project" value="EnsemblFungi"/>
</dbReference>
<reference evidence="2 3" key="1">
    <citation type="journal article" date="2011" name="Proc. Natl. Acad. Sci. U.S.A.">
        <title>Evolutionary erosion of yeast sex chromosomes by mating-type switching accidents.</title>
        <authorList>
            <person name="Gordon J.L."/>
            <person name="Armisen D."/>
            <person name="Proux-Wera E."/>
            <person name="Oheigeartaigh S.S."/>
            <person name="Byrne K.P."/>
            <person name="Wolfe K.H."/>
        </authorList>
    </citation>
    <scope>NUCLEOTIDE SEQUENCE [LARGE SCALE GENOMIC DNA]</scope>
    <source>
        <strain evidence="3">ATCC MYA-139 / BCRC 22969 / CBS 8797 / CCRC 22969 / KCTC 17520 / NBRC 10181 / NCYC 3082</strain>
    </source>
</reference>
<gene>
    <name evidence="2" type="primary">KNAG0L01090</name>
    <name evidence="2" type="ordered locus">KNAG_0L01090</name>
</gene>
<sequence>MPEYFAIVGPGDRPLYESELGRGAWTPEQRELNPFVLHSSLDVIEDLQWQLLPENSDTVSNTGGGEFGGAAQSGAAQGGGGGFLRSHRAKTETDNCYLGRVDHFYGLAVSAYTTYSGLKLLMVHGSGIVDDANCRSFYQEVHELYVKTLMNPFYSAGGSANGSGSGTIGPAPITSRAFDSRVKAIARRHLR</sequence>
<dbReference type="GeneID" id="34528504"/>
<reference evidence="3" key="2">
    <citation type="submission" date="2012-08" db="EMBL/GenBank/DDBJ databases">
        <title>Genome sequence of Kazachstania naganishii.</title>
        <authorList>
            <person name="Gordon J.L."/>
            <person name="Armisen D."/>
            <person name="Proux-Wera E."/>
            <person name="OhEigeartaigh S.S."/>
            <person name="Byrne K.P."/>
            <person name="Wolfe K.H."/>
        </authorList>
    </citation>
    <scope>NUCLEOTIDE SEQUENCE [LARGE SCALE GENOMIC DNA]</scope>
    <source>
        <strain evidence="3">ATCC MYA-139 / BCRC 22969 / CBS 8797 / CCRC 22969 / KCTC 17520 / NBRC 10181 / NCYC 3082</strain>
    </source>
</reference>
<dbReference type="Proteomes" id="UP000006310">
    <property type="component" value="Chromosome 12"/>
</dbReference>
<dbReference type="InterPro" id="IPR006722">
    <property type="entry name" value="Sedlin"/>
</dbReference>
<dbReference type="STRING" id="1071383.J7RCX5"/>
<dbReference type="AlphaFoldDB" id="J7RCX5"/>
<organism evidence="2 3">
    <name type="scientific">Huiozyma naganishii (strain ATCC MYA-139 / BCRC 22969 / CBS 8797 / KCTC 17520 / NBRC 10181 / NCYC 3082 / Yp74L-3)</name>
    <name type="common">Yeast</name>
    <name type="synonym">Kazachstania naganishii</name>
    <dbReference type="NCBI Taxonomy" id="1071383"/>
    <lineage>
        <taxon>Eukaryota</taxon>
        <taxon>Fungi</taxon>
        <taxon>Dikarya</taxon>
        <taxon>Ascomycota</taxon>
        <taxon>Saccharomycotina</taxon>
        <taxon>Saccharomycetes</taxon>
        <taxon>Saccharomycetales</taxon>
        <taxon>Saccharomycetaceae</taxon>
        <taxon>Huiozyma</taxon>
    </lineage>
</organism>
<dbReference type="HOGENOM" id="CLU_085828_0_0_1"/>
<accession>J7RCX5</accession>
<dbReference type="SUPFAM" id="SSF64356">
    <property type="entry name" value="SNARE-like"/>
    <property type="match status" value="1"/>
</dbReference>
<evidence type="ECO:0000256" key="1">
    <source>
        <dbReference type="SAM" id="MobiDB-lite"/>
    </source>
</evidence>
<proteinExistence type="predicted"/>
<dbReference type="Gene3D" id="3.30.450.70">
    <property type="match status" value="1"/>
</dbReference>
<dbReference type="KEGG" id="kng:KNAG_0L01090"/>
<dbReference type="GO" id="GO:1990071">
    <property type="term" value="C:TRAPPII protein complex"/>
    <property type="evidence" value="ECO:0007669"/>
    <property type="project" value="EnsemblFungi"/>
</dbReference>
<dbReference type="Pfam" id="PF04628">
    <property type="entry name" value="Sedlin_N"/>
    <property type="match status" value="1"/>
</dbReference>
<evidence type="ECO:0000313" key="2">
    <source>
        <dbReference type="EMBL" id="CCK72730.1"/>
    </source>
</evidence>
<dbReference type="GO" id="GO:0006888">
    <property type="term" value="P:endoplasmic reticulum to Golgi vesicle-mediated transport"/>
    <property type="evidence" value="ECO:0007669"/>
    <property type="project" value="EnsemblFungi"/>
</dbReference>
<dbReference type="OMA" id="FFQELHE"/>
<dbReference type="PANTHER" id="PTHR12403">
    <property type="entry name" value="TRAFFICKING PROTEIN PARTICLE COMPLEX SUBUNIT 2"/>
    <property type="match status" value="1"/>
</dbReference>
<keyword evidence="3" id="KW-1185">Reference proteome</keyword>
<dbReference type="EMBL" id="HE978325">
    <property type="protein sequence ID" value="CCK72730.1"/>
    <property type="molecule type" value="Genomic_DNA"/>
</dbReference>
<evidence type="ECO:0008006" key="4">
    <source>
        <dbReference type="Google" id="ProtNLM"/>
    </source>
</evidence>
<name>J7RCX5_HUIN7</name>
<feature type="region of interest" description="Disordered" evidence="1">
    <location>
        <begin position="60"/>
        <end position="84"/>
    </location>
</feature>
<dbReference type="InterPro" id="IPR011012">
    <property type="entry name" value="Longin-like_dom_sf"/>
</dbReference>